<dbReference type="InterPro" id="IPR029058">
    <property type="entry name" value="AB_hydrolase_fold"/>
</dbReference>
<dbReference type="Gene3D" id="3.40.50.1820">
    <property type="entry name" value="alpha/beta hydrolase"/>
    <property type="match status" value="1"/>
</dbReference>
<feature type="chain" id="PRO_5047550317" evidence="1">
    <location>
        <begin position="23"/>
        <end position="359"/>
    </location>
</feature>
<dbReference type="Proteomes" id="UP001432222">
    <property type="component" value="Chromosome"/>
</dbReference>
<evidence type="ECO:0000313" key="3">
    <source>
        <dbReference type="Proteomes" id="UP001432222"/>
    </source>
</evidence>
<dbReference type="RefSeq" id="WP_328958698.1">
    <property type="nucleotide sequence ID" value="NZ_CP108110.1"/>
</dbReference>
<keyword evidence="1" id="KW-0732">Signal</keyword>
<keyword evidence="2" id="KW-0378">Hydrolase</keyword>
<dbReference type="GO" id="GO:0016787">
    <property type="term" value="F:hydrolase activity"/>
    <property type="evidence" value="ECO:0007669"/>
    <property type="project" value="UniProtKB-KW"/>
</dbReference>
<dbReference type="PANTHER" id="PTHR43265:SF1">
    <property type="entry name" value="ESTERASE ESTD"/>
    <property type="match status" value="1"/>
</dbReference>
<evidence type="ECO:0000256" key="1">
    <source>
        <dbReference type="SAM" id="SignalP"/>
    </source>
</evidence>
<gene>
    <name evidence="2" type="ORF">OHA16_37250</name>
</gene>
<reference evidence="2" key="1">
    <citation type="submission" date="2022-10" db="EMBL/GenBank/DDBJ databases">
        <title>The complete genomes of actinobacterial strains from the NBC collection.</title>
        <authorList>
            <person name="Joergensen T.S."/>
            <person name="Alvarez Arevalo M."/>
            <person name="Sterndorff E.B."/>
            <person name="Faurdal D."/>
            <person name="Vuksanovic O."/>
            <person name="Mourched A.-S."/>
            <person name="Charusanti P."/>
            <person name="Shaw S."/>
            <person name="Blin K."/>
            <person name="Weber T."/>
        </authorList>
    </citation>
    <scope>NUCLEOTIDE SEQUENCE</scope>
    <source>
        <strain evidence="2">NBC_00222</strain>
    </source>
</reference>
<dbReference type="EMBL" id="CP108110">
    <property type="protein sequence ID" value="WUQ88147.1"/>
    <property type="molecule type" value="Genomic_DNA"/>
</dbReference>
<organism evidence="2 3">
    <name type="scientific">Kitasatospora purpeofusca</name>
    <dbReference type="NCBI Taxonomy" id="67352"/>
    <lineage>
        <taxon>Bacteria</taxon>
        <taxon>Bacillati</taxon>
        <taxon>Actinomycetota</taxon>
        <taxon>Actinomycetes</taxon>
        <taxon>Kitasatosporales</taxon>
        <taxon>Streptomycetaceae</taxon>
        <taxon>Kitasatospora</taxon>
    </lineage>
</organism>
<evidence type="ECO:0000313" key="2">
    <source>
        <dbReference type="EMBL" id="WUQ88147.1"/>
    </source>
</evidence>
<dbReference type="InterPro" id="IPR053145">
    <property type="entry name" value="AB_hydrolase_Est10"/>
</dbReference>
<feature type="signal peptide" evidence="1">
    <location>
        <begin position="1"/>
        <end position="22"/>
    </location>
</feature>
<keyword evidence="3" id="KW-1185">Reference proteome</keyword>
<protein>
    <submittedName>
        <fullName evidence="2">Alpha/beta hydrolase</fullName>
    </submittedName>
</protein>
<name>A0ABZ1UAF7_9ACTN</name>
<accession>A0ABZ1UAF7</accession>
<sequence>MTWRSRVLAALAALIATTTVGAGTGAAETTGSRGFLPAVDREVQFDVDGTTTYATVHVPAHRAGHRMAAALLLPGSGPTDRDGNQPPVLTPSTLALITDALGGDGVMTLRFDKYGTGQTGLGQYRGNPGRIDMAAFTRQAAAAYGALREQPEADPHALLIVGHSEGALRALLVAPIVRPEPVGLALLAPQDQRLLDTLDRQLAALIDQDVAAGRLTEAQGEANRNGISRAIADFRAGRPVDTSGIVPTIATLLNSLFGPLNTRYIRTDDAVYPPDAARKLHPGTRVTVTCGTADTNVPCWTTPPLVSALADAHTSGPGLKILPDLDHFLHPAGTPANDKTLAPAALQALHDFTRPWRRD</sequence>
<dbReference type="SUPFAM" id="SSF53474">
    <property type="entry name" value="alpha/beta-Hydrolases"/>
    <property type="match status" value="1"/>
</dbReference>
<proteinExistence type="predicted"/>
<dbReference type="PANTHER" id="PTHR43265">
    <property type="entry name" value="ESTERASE ESTD"/>
    <property type="match status" value="1"/>
</dbReference>